<organism evidence="5 6">
    <name type="scientific">Araneus ventricosus</name>
    <name type="common">Orbweaver spider</name>
    <name type="synonym">Epeira ventricosa</name>
    <dbReference type="NCBI Taxonomy" id="182803"/>
    <lineage>
        <taxon>Eukaryota</taxon>
        <taxon>Metazoa</taxon>
        <taxon>Ecdysozoa</taxon>
        <taxon>Arthropoda</taxon>
        <taxon>Chelicerata</taxon>
        <taxon>Arachnida</taxon>
        <taxon>Araneae</taxon>
        <taxon>Araneomorphae</taxon>
        <taxon>Entelegynae</taxon>
        <taxon>Araneoidea</taxon>
        <taxon>Araneidae</taxon>
        <taxon>Araneus</taxon>
    </lineage>
</organism>
<dbReference type="EC" id="3.6.4.13" evidence="4"/>
<dbReference type="GO" id="GO:0003723">
    <property type="term" value="F:RNA binding"/>
    <property type="evidence" value="ECO:0007669"/>
    <property type="project" value="UniProtKB-UniRule"/>
</dbReference>
<accession>A0A4Y2TWE7</accession>
<dbReference type="GO" id="GO:0005524">
    <property type="term" value="F:ATP binding"/>
    <property type="evidence" value="ECO:0007669"/>
    <property type="project" value="UniProtKB-UniRule"/>
</dbReference>
<evidence type="ECO:0000313" key="6">
    <source>
        <dbReference type="Proteomes" id="UP000499080"/>
    </source>
</evidence>
<dbReference type="PANTHER" id="PTHR24031">
    <property type="entry name" value="RNA HELICASE"/>
    <property type="match status" value="1"/>
</dbReference>
<keyword evidence="4" id="KW-0694">RNA-binding</keyword>
<reference evidence="5 6" key="1">
    <citation type="journal article" date="2019" name="Sci. Rep.">
        <title>Orb-weaving spider Araneus ventricosus genome elucidates the spidroin gene catalogue.</title>
        <authorList>
            <person name="Kono N."/>
            <person name="Nakamura H."/>
            <person name="Ohtoshi R."/>
            <person name="Moran D.A.P."/>
            <person name="Shinohara A."/>
            <person name="Yoshida Y."/>
            <person name="Fujiwara M."/>
            <person name="Mori M."/>
            <person name="Tomita M."/>
            <person name="Arakawa K."/>
        </authorList>
    </citation>
    <scope>NUCLEOTIDE SEQUENCE [LARGE SCALE GENOMIC DNA]</scope>
</reference>
<name>A0A4Y2TWE7_ARAVE</name>
<dbReference type="Gene3D" id="3.40.50.300">
    <property type="entry name" value="P-loop containing nucleotide triphosphate hydrolases"/>
    <property type="match status" value="1"/>
</dbReference>
<gene>
    <name evidence="5" type="primary">DDX18_1</name>
    <name evidence="5" type="ORF">AVEN_135090_1</name>
</gene>
<dbReference type="SUPFAM" id="SSF52540">
    <property type="entry name" value="P-loop containing nucleoside triphosphate hydrolases"/>
    <property type="match status" value="1"/>
</dbReference>
<evidence type="ECO:0000256" key="4">
    <source>
        <dbReference type="RuleBase" id="RU365068"/>
    </source>
</evidence>
<comment type="caution">
    <text evidence="5">The sequence shown here is derived from an EMBL/GenBank/DDBJ whole genome shotgun (WGS) entry which is preliminary data.</text>
</comment>
<comment type="function">
    <text evidence="4">RNA helicase.</text>
</comment>
<evidence type="ECO:0000256" key="3">
    <source>
        <dbReference type="ARBA" id="ARBA00022840"/>
    </source>
</evidence>
<sequence length="110" mass="12709">MNALFSATLPPKAMELAKLAVREEALYIGLQPNIPATVEGLKQGYMEIPTEKRFLVLYTFLRKNRFRMKIIVFFSSCLSAKFHSEFFKYIGLRCFSIHGKLKQNKRNTAT</sequence>
<evidence type="ECO:0000313" key="5">
    <source>
        <dbReference type="EMBL" id="GBO04995.1"/>
    </source>
</evidence>
<dbReference type="AlphaFoldDB" id="A0A4Y2TWE7"/>
<dbReference type="GO" id="GO:0016787">
    <property type="term" value="F:hydrolase activity"/>
    <property type="evidence" value="ECO:0007669"/>
    <property type="project" value="UniProtKB-KW"/>
</dbReference>
<proteinExistence type="inferred from homology"/>
<keyword evidence="2 4" id="KW-0378">Hydrolase</keyword>
<comment type="catalytic activity">
    <reaction evidence="4">
        <text>ATP + H2O = ADP + phosphate + H(+)</text>
        <dbReference type="Rhea" id="RHEA:13065"/>
        <dbReference type="ChEBI" id="CHEBI:15377"/>
        <dbReference type="ChEBI" id="CHEBI:15378"/>
        <dbReference type="ChEBI" id="CHEBI:30616"/>
        <dbReference type="ChEBI" id="CHEBI:43474"/>
        <dbReference type="ChEBI" id="CHEBI:456216"/>
        <dbReference type="EC" id="3.6.4.13"/>
    </reaction>
</comment>
<dbReference type="Proteomes" id="UP000499080">
    <property type="component" value="Unassembled WGS sequence"/>
</dbReference>
<dbReference type="EMBL" id="BGPR01031766">
    <property type="protein sequence ID" value="GBO04995.1"/>
    <property type="molecule type" value="Genomic_DNA"/>
</dbReference>
<keyword evidence="1 4" id="KW-0547">Nucleotide-binding</keyword>
<evidence type="ECO:0000256" key="2">
    <source>
        <dbReference type="ARBA" id="ARBA00022801"/>
    </source>
</evidence>
<dbReference type="GO" id="GO:0003724">
    <property type="term" value="F:RNA helicase activity"/>
    <property type="evidence" value="ECO:0007669"/>
    <property type="project" value="UniProtKB-EC"/>
</dbReference>
<comment type="similarity">
    <text evidence="4">Belongs to the DEAD box helicase family.</text>
</comment>
<keyword evidence="4 5" id="KW-0347">Helicase</keyword>
<keyword evidence="3 4" id="KW-0067">ATP-binding</keyword>
<evidence type="ECO:0000256" key="1">
    <source>
        <dbReference type="ARBA" id="ARBA00022741"/>
    </source>
</evidence>
<dbReference type="OrthoDB" id="10259640at2759"/>
<keyword evidence="6" id="KW-1185">Reference proteome</keyword>
<protein>
    <recommendedName>
        <fullName evidence="4">ATP-dependent RNA helicase</fullName>
        <ecNumber evidence="4">3.6.4.13</ecNumber>
    </recommendedName>
</protein>
<dbReference type="InterPro" id="IPR027417">
    <property type="entry name" value="P-loop_NTPase"/>
</dbReference>
<comment type="domain">
    <text evidence="4">The Q motif is unique to and characteristic of the DEAD box family of RNA helicases and controls ATP binding and hydrolysis.</text>
</comment>